<name>A0ABW5Q836_9BACI</name>
<sequence length="114" mass="13160">MSKTKRFFVFTTLAIILIGCSQIEEGTFIQGNIKEINEVSGDMVIEIEAWTTFNKPGTSLESYGFEKKPTSQTIRIPTPEDYEEGQKVKVEIIKNYDEDVWDLDRLRFEVEEVS</sequence>
<protein>
    <recommendedName>
        <fullName evidence="3">DUF3221 domain-containing protein</fullName>
    </recommendedName>
</protein>
<organism evidence="1 2">
    <name type="scientific">Piscibacillus salipiscarius</name>
    <dbReference type="NCBI Taxonomy" id="299480"/>
    <lineage>
        <taxon>Bacteria</taxon>
        <taxon>Bacillati</taxon>
        <taxon>Bacillota</taxon>
        <taxon>Bacilli</taxon>
        <taxon>Bacillales</taxon>
        <taxon>Bacillaceae</taxon>
        <taxon>Piscibacillus</taxon>
    </lineage>
</organism>
<dbReference type="Proteomes" id="UP001597452">
    <property type="component" value="Unassembled WGS sequence"/>
</dbReference>
<keyword evidence="2" id="KW-1185">Reference proteome</keyword>
<reference evidence="2" key="1">
    <citation type="journal article" date="2019" name="Int. J. Syst. Evol. Microbiol.">
        <title>The Global Catalogue of Microorganisms (GCM) 10K type strain sequencing project: providing services to taxonomists for standard genome sequencing and annotation.</title>
        <authorList>
            <consortium name="The Broad Institute Genomics Platform"/>
            <consortium name="The Broad Institute Genome Sequencing Center for Infectious Disease"/>
            <person name="Wu L."/>
            <person name="Ma J."/>
        </authorList>
    </citation>
    <scope>NUCLEOTIDE SEQUENCE [LARGE SCALE GENOMIC DNA]</scope>
    <source>
        <strain evidence="2">TISTR 1571</strain>
    </source>
</reference>
<proteinExistence type="predicted"/>
<dbReference type="RefSeq" id="WP_377327724.1">
    <property type="nucleotide sequence ID" value="NZ_JBHUMZ010000013.1"/>
</dbReference>
<evidence type="ECO:0000313" key="2">
    <source>
        <dbReference type="Proteomes" id="UP001597452"/>
    </source>
</evidence>
<dbReference type="PROSITE" id="PS51257">
    <property type="entry name" value="PROKAR_LIPOPROTEIN"/>
    <property type="match status" value="1"/>
</dbReference>
<accession>A0ABW5Q836</accession>
<evidence type="ECO:0008006" key="3">
    <source>
        <dbReference type="Google" id="ProtNLM"/>
    </source>
</evidence>
<dbReference type="EMBL" id="JBHUMZ010000013">
    <property type="protein sequence ID" value="MFD2638132.1"/>
    <property type="molecule type" value="Genomic_DNA"/>
</dbReference>
<gene>
    <name evidence="1" type="ORF">ACFSW4_04525</name>
</gene>
<evidence type="ECO:0000313" key="1">
    <source>
        <dbReference type="EMBL" id="MFD2638132.1"/>
    </source>
</evidence>
<comment type="caution">
    <text evidence="1">The sequence shown here is derived from an EMBL/GenBank/DDBJ whole genome shotgun (WGS) entry which is preliminary data.</text>
</comment>